<dbReference type="InterPro" id="IPR027417">
    <property type="entry name" value="P-loop_NTPase"/>
</dbReference>
<gene>
    <name evidence="4" type="ORF">Mal4_47650</name>
</gene>
<dbReference type="PANTHER" id="PTHR10605:SF56">
    <property type="entry name" value="BIFUNCTIONAL HEPARAN SULFATE N-DEACETYLASE_N-SULFOTRANSFERASE"/>
    <property type="match status" value="1"/>
</dbReference>
<dbReference type="Proteomes" id="UP000320496">
    <property type="component" value="Chromosome"/>
</dbReference>
<keyword evidence="1 4" id="KW-0808">Transferase</keyword>
<dbReference type="GO" id="GO:0008146">
    <property type="term" value="F:sulfotransferase activity"/>
    <property type="evidence" value="ECO:0007669"/>
    <property type="project" value="InterPro"/>
</dbReference>
<dbReference type="OrthoDB" id="9797480at2"/>
<dbReference type="EMBL" id="CP036275">
    <property type="protein sequence ID" value="QDU40409.1"/>
    <property type="molecule type" value="Genomic_DNA"/>
</dbReference>
<organism evidence="4 5">
    <name type="scientific">Maioricimonas rarisocia</name>
    <dbReference type="NCBI Taxonomy" id="2528026"/>
    <lineage>
        <taxon>Bacteria</taxon>
        <taxon>Pseudomonadati</taxon>
        <taxon>Planctomycetota</taxon>
        <taxon>Planctomycetia</taxon>
        <taxon>Planctomycetales</taxon>
        <taxon>Planctomycetaceae</taxon>
        <taxon>Maioricimonas</taxon>
    </lineage>
</organism>
<reference evidence="4 5" key="1">
    <citation type="submission" date="2019-02" db="EMBL/GenBank/DDBJ databases">
        <title>Deep-cultivation of Planctomycetes and their phenomic and genomic characterization uncovers novel biology.</title>
        <authorList>
            <person name="Wiegand S."/>
            <person name="Jogler M."/>
            <person name="Boedeker C."/>
            <person name="Pinto D."/>
            <person name="Vollmers J."/>
            <person name="Rivas-Marin E."/>
            <person name="Kohn T."/>
            <person name="Peeters S.H."/>
            <person name="Heuer A."/>
            <person name="Rast P."/>
            <person name="Oberbeckmann S."/>
            <person name="Bunk B."/>
            <person name="Jeske O."/>
            <person name="Meyerdierks A."/>
            <person name="Storesund J.E."/>
            <person name="Kallscheuer N."/>
            <person name="Luecker S."/>
            <person name="Lage O.M."/>
            <person name="Pohl T."/>
            <person name="Merkel B.J."/>
            <person name="Hornburger P."/>
            <person name="Mueller R.-W."/>
            <person name="Bruemmer F."/>
            <person name="Labrenz M."/>
            <person name="Spormann A.M."/>
            <person name="Op den Camp H."/>
            <person name="Overmann J."/>
            <person name="Amann R."/>
            <person name="Jetten M.S.M."/>
            <person name="Mascher T."/>
            <person name="Medema M.H."/>
            <person name="Devos D.P."/>
            <person name="Kaster A.-K."/>
            <person name="Ovreas L."/>
            <person name="Rohde M."/>
            <person name="Galperin M.Y."/>
            <person name="Jogler C."/>
        </authorList>
    </citation>
    <scope>NUCLEOTIDE SEQUENCE [LARGE SCALE GENOMIC DNA]</scope>
    <source>
        <strain evidence="4 5">Mal4</strain>
    </source>
</reference>
<protein>
    <submittedName>
        <fullName evidence="4">Sulfotransferase domain protein</fullName>
    </submittedName>
</protein>
<accession>A0A517ZD70</accession>
<dbReference type="SUPFAM" id="SSF52540">
    <property type="entry name" value="P-loop containing nucleoside triphosphate hydrolases"/>
    <property type="match status" value="1"/>
</dbReference>
<dbReference type="RefSeq" id="WP_145371683.1">
    <property type="nucleotide sequence ID" value="NZ_CP036275.1"/>
</dbReference>
<dbReference type="KEGG" id="mri:Mal4_47650"/>
<dbReference type="Pfam" id="PF00685">
    <property type="entry name" value="Sulfotransfer_1"/>
    <property type="match status" value="1"/>
</dbReference>
<name>A0A517ZD70_9PLAN</name>
<evidence type="ECO:0000313" key="5">
    <source>
        <dbReference type="Proteomes" id="UP000320496"/>
    </source>
</evidence>
<evidence type="ECO:0000256" key="2">
    <source>
        <dbReference type="ARBA" id="ARBA00023180"/>
    </source>
</evidence>
<dbReference type="InterPro" id="IPR037359">
    <property type="entry name" value="NST/OST"/>
</dbReference>
<dbReference type="AlphaFoldDB" id="A0A517ZD70"/>
<evidence type="ECO:0000313" key="4">
    <source>
        <dbReference type="EMBL" id="QDU40409.1"/>
    </source>
</evidence>
<proteinExistence type="predicted"/>
<evidence type="ECO:0000256" key="1">
    <source>
        <dbReference type="ARBA" id="ARBA00022679"/>
    </source>
</evidence>
<sequence length="322" mass="36723">MILPNVVIAGTPKSGSTSLFRWLSDHPQVCSSARKETRILLDRGDPQFCDECNYHDHGLAAYESLFPESSRSSSRPVRLEATPHYLYHDTALRVLSGLDEIPHIVILLRKPSDRIYSSFRYTQNNLGLLPRRLSFGEYVERLLSEDSLSGEPLARPPLVWRELRYSRYADDLRRWQEAFPPDRLHVLLFEELVRSPAREVAALAAAIGIDDTFYANYAFPRCNESYCVRVPELQRPARRSARVLPVGRMKAAVQEIYLKLQRRPRETESLTEDQAALRKLDATLASANAELCELLGRNLDVWELSDVRLGVSQRESLGTSAR</sequence>
<dbReference type="Gene3D" id="3.40.50.300">
    <property type="entry name" value="P-loop containing nucleotide triphosphate hydrolases"/>
    <property type="match status" value="1"/>
</dbReference>
<keyword evidence="5" id="KW-1185">Reference proteome</keyword>
<dbReference type="PANTHER" id="PTHR10605">
    <property type="entry name" value="HEPARAN SULFATE SULFOTRANSFERASE"/>
    <property type="match status" value="1"/>
</dbReference>
<keyword evidence="2" id="KW-0325">Glycoprotein</keyword>
<feature type="domain" description="Sulfotransferase" evidence="3">
    <location>
        <begin position="4"/>
        <end position="232"/>
    </location>
</feature>
<evidence type="ECO:0000259" key="3">
    <source>
        <dbReference type="Pfam" id="PF00685"/>
    </source>
</evidence>
<dbReference type="InterPro" id="IPR000863">
    <property type="entry name" value="Sulfotransferase_dom"/>
</dbReference>